<dbReference type="InterPro" id="IPR011051">
    <property type="entry name" value="RmlC_Cupin_sf"/>
</dbReference>
<proteinExistence type="predicted"/>
<sequence length="181" mass="20181">MSTETAKTSPYPPVRRIITGHTTSGKSVFLEDKPIAGHKLSANSDSEYIGLYRHDEFPASNQDTLKIGEEVPQFIDHVASKPTELFSSTGTTFWAIDTAPHSQSKFHRTVTVDYAIVMKGTMTLVLDDGKRIKASAGDVVVQRGTIHEWLNEGDEWTRVFSVLIPADKVKIGEKELDMEFR</sequence>
<dbReference type="Pfam" id="PF07883">
    <property type="entry name" value="Cupin_2"/>
    <property type="match status" value="1"/>
</dbReference>
<protein>
    <recommendedName>
        <fullName evidence="1">Cupin type-2 domain-containing protein</fullName>
    </recommendedName>
</protein>
<evidence type="ECO:0000313" key="3">
    <source>
        <dbReference type="Proteomes" id="UP000053477"/>
    </source>
</evidence>
<evidence type="ECO:0000313" key="2">
    <source>
        <dbReference type="EMBL" id="KLO08016.1"/>
    </source>
</evidence>
<gene>
    <name evidence="2" type="ORF">SCHPADRAFT_835838</name>
</gene>
<dbReference type="InterPro" id="IPR013096">
    <property type="entry name" value="Cupin_2"/>
</dbReference>
<dbReference type="Proteomes" id="UP000053477">
    <property type="component" value="Unassembled WGS sequence"/>
</dbReference>
<dbReference type="SUPFAM" id="SSF51182">
    <property type="entry name" value="RmlC-like cupins"/>
    <property type="match status" value="1"/>
</dbReference>
<dbReference type="EMBL" id="KQ086109">
    <property type="protein sequence ID" value="KLO08016.1"/>
    <property type="molecule type" value="Genomic_DNA"/>
</dbReference>
<dbReference type="Gene3D" id="2.60.120.10">
    <property type="entry name" value="Jelly Rolls"/>
    <property type="match status" value="1"/>
</dbReference>
<dbReference type="InterPro" id="IPR047142">
    <property type="entry name" value="OryJ/VirC-like"/>
</dbReference>
<dbReference type="CDD" id="cd02231">
    <property type="entry name" value="cupin_BLL6423-like"/>
    <property type="match status" value="1"/>
</dbReference>
<feature type="domain" description="Cupin type-2" evidence="1">
    <location>
        <begin position="99"/>
        <end position="162"/>
    </location>
</feature>
<evidence type="ECO:0000259" key="1">
    <source>
        <dbReference type="Pfam" id="PF07883"/>
    </source>
</evidence>
<dbReference type="InParanoid" id="A0A0H2RT68"/>
<dbReference type="PANTHER" id="PTHR36156:SF2">
    <property type="entry name" value="CUPIN TYPE-2 DOMAIN-CONTAINING PROTEIN"/>
    <property type="match status" value="1"/>
</dbReference>
<keyword evidence="3" id="KW-1185">Reference proteome</keyword>
<dbReference type="PANTHER" id="PTHR36156">
    <property type="entry name" value="SLR2101 PROTEIN"/>
    <property type="match status" value="1"/>
</dbReference>
<dbReference type="InterPro" id="IPR014710">
    <property type="entry name" value="RmlC-like_jellyroll"/>
</dbReference>
<dbReference type="AlphaFoldDB" id="A0A0H2RT68"/>
<reference evidence="2 3" key="1">
    <citation type="submission" date="2015-04" db="EMBL/GenBank/DDBJ databases">
        <title>Complete genome sequence of Schizopora paradoxa KUC8140, a cosmopolitan wood degrader in East Asia.</title>
        <authorList>
            <consortium name="DOE Joint Genome Institute"/>
            <person name="Min B."/>
            <person name="Park H."/>
            <person name="Jang Y."/>
            <person name="Kim J.-J."/>
            <person name="Kim K.H."/>
            <person name="Pangilinan J."/>
            <person name="Lipzen A."/>
            <person name="Riley R."/>
            <person name="Grigoriev I.V."/>
            <person name="Spatafora J.W."/>
            <person name="Choi I.-G."/>
        </authorList>
    </citation>
    <scope>NUCLEOTIDE SEQUENCE [LARGE SCALE GENOMIC DNA]</scope>
    <source>
        <strain evidence="2 3">KUC8140</strain>
    </source>
</reference>
<dbReference type="OrthoDB" id="5840532at2759"/>
<accession>A0A0H2RT68</accession>
<name>A0A0H2RT68_9AGAM</name>
<organism evidence="2 3">
    <name type="scientific">Schizopora paradoxa</name>
    <dbReference type="NCBI Taxonomy" id="27342"/>
    <lineage>
        <taxon>Eukaryota</taxon>
        <taxon>Fungi</taxon>
        <taxon>Dikarya</taxon>
        <taxon>Basidiomycota</taxon>
        <taxon>Agaricomycotina</taxon>
        <taxon>Agaricomycetes</taxon>
        <taxon>Hymenochaetales</taxon>
        <taxon>Schizoporaceae</taxon>
        <taxon>Schizopora</taxon>
    </lineage>
</organism>
<dbReference type="STRING" id="27342.A0A0H2RT68"/>